<proteinExistence type="predicted"/>
<accession>A0A812KMM3</accession>
<dbReference type="OrthoDB" id="434979at2759"/>
<gene>
    <name evidence="2" type="ORF">SPIL2461_LOCUS3468</name>
</gene>
<name>A0A812KMM3_SYMPI</name>
<evidence type="ECO:0000313" key="3">
    <source>
        <dbReference type="Proteomes" id="UP000649617"/>
    </source>
</evidence>
<evidence type="ECO:0000313" key="2">
    <source>
        <dbReference type="EMBL" id="CAE7230363.1"/>
    </source>
</evidence>
<comment type="caution">
    <text evidence="2">The sequence shown here is derived from an EMBL/GenBank/DDBJ whole genome shotgun (WGS) entry which is preliminary data.</text>
</comment>
<sequence>MKRPAEKAESKAKRARADPYKSYCEKVREGLELSKVSPAVVKMLSSMTDSALLTSKDNRHKYQASVVHMVTDIIQGIGEDYEKSIADKKSQIANCDTMRAERDADVKGAKDDLEAKKAATQEKKLALAADAQAFKAAKEGVSKAQAAVRAADKDLVDKQKAKDRSWNIHEKL</sequence>
<dbReference type="AlphaFoldDB" id="A0A812KMM3"/>
<evidence type="ECO:0000256" key="1">
    <source>
        <dbReference type="SAM" id="MobiDB-lite"/>
    </source>
</evidence>
<organism evidence="2 3">
    <name type="scientific">Symbiodinium pilosum</name>
    <name type="common">Dinoflagellate</name>
    <dbReference type="NCBI Taxonomy" id="2952"/>
    <lineage>
        <taxon>Eukaryota</taxon>
        <taxon>Sar</taxon>
        <taxon>Alveolata</taxon>
        <taxon>Dinophyceae</taxon>
        <taxon>Suessiales</taxon>
        <taxon>Symbiodiniaceae</taxon>
        <taxon>Symbiodinium</taxon>
    </lineage>
</organism>
<feature type="region of interest" description="Disordered" evidence="1">
    <location>
        <begin position="152"/>
        <end position="172"/>
    </location>
</feature>
<keyword evidence="3" id="KW-1185">Reference proteome</keyword>
<protein>
    <submittedName>
        <fullName evidence="2">Uncharacterized protein</fullName>
    </submittedName>
</protein>
<dbReference type="EMBL" id="CAJNIZ010004225">
    <property type="protein sequence ID" value="CAE7230363.1"/>
    <property type="molecule type" value="Genomic_DNA"/>
</dbReference>
<reference evidence="2" key="1">
    <citation type="submission" date="2021-02" db="EMBL/GenBank/DDBJ databases">
        <authorList>
            <person name="Dougan E. K."/>
            <person name="Rhodes N."/>
            <person name="Thang M."/>
            <person name="Chan C."/>
        </authorList>
    </citation>
    <scope>NUCLEOTIDE SEQUENCE</scope>
</reference>
<dbReference type="Proteomes" id="UP000649617">
    <property type="component" value="Unassembled WGS sequence"/>
</dbReference>